<proteinExistence type="predicted"/>
<dbReference type="AlphaFoldDB" id="A0A1H9GSK0"/>
<evidence type="ECO:0000313" key="1">
    <source>
        <dbReference type="EMBL" id="SEQ53096.1"/>
    </source>
</evidence>
<gene>
    <name evidence="1" type="ORF">SAMN05421824_1906</name>
</gene>
<dbReference type="RefSeq" id="WP_143064760.1">
    <property type="nucleotide sequence ID" value="NZ_FOFN01000002.1"/>
</dbReference>
<dbReference type="Proteomes" id="UP000198999">
    <property type="component" value="Unassembled WGS sequence"/>
</dbReference>
<organism evidence="1 2">
    <name type="scientific">Hyunsoonleella jejuensis</name>
    <dbReference type="NCBI Taxonomy" id="419940"/>
    <lineage>
        <taxon>Bacteria</taxon>
        <taxon>Pseudomonadati</taxon>
        <taxon>Bacteroidota</taxon>
        <taxon>Flavobacteriia</taxon>
        <taxon>Flavobacteriales</taxon>
        <taxon>Flavobacteriaceae</taxon>
    </lineage>
</organism>
<dbReference type="STRING" id="419940.SAMN05421824_1906"/>
<dbReference type="OrthoDB" id="675330at2"/>
<reference evidence="1 2" key="1">
    <citation type="submission" date="2016-10" db="EMBL/GenBank/DDBJ databases">
        <authorList>
            <person name="de Groot N.N."/>
        </authorList>
    </citation>
    <scope>NUCLEOTIDE SEQUENCE [LARGE SCALE GENOMIC DNA]</scope>
    <source>
        <strain evidence="1 2">DSM 21035</strain>
    </source>
</reference>
<sequence>MKKILFIILFFVSVSAIAQRGNRERIKALKISFITERLSLTEKEAQEFWPIYNAFEQKMNTIRYKEMRSIRKDIREDLDTMTEEDASALVQRFRKAEREMYDLKNTFSEKLSKIISAKKIIQLRIAEDDFKRKMLDEFKKRRGSEKK</sequence>
<evidence type="ECO:0008006" key="3">
    <source>
        <dbReference type="Google" id="ProtNLM"/>
    </source>
</evidence>
<dbReference type="EMBL" id="FOFN01000002">
    <property type="protein sequence ID" value="SEQ53096.1"/>
    <property type="molecule type" value="Genomic_DNA"/>
</dbReference>
<protein>
    <recommendedName>
        <fullName evidence="3">LTXXQ motif family protein</fullName>
    </recommendedName>
</protein>
<keyword evidence="2" id="KW-1185">Reference proteome</keyword>
<evidence type="ECO:0000313" key="2">
    <source>
        <dbReference type="Proteomes" id="UP000198999"/>
    </source>
</evidence>
<name>A0A1H9GSK0_9FLAO</name>
<accession>A0A1H9GSK0</accession>